<comment type="caution">
    <text evidence="4">The sequence shown here is derived from an EMBL/GenBank/DDBJ whole genome shotgun (WGS) entry which is preliminary data.</text>
</comment>
<evidence type="ECO:0000256" key="1">
    <source>
        <dbReference type="ARBA" id="ARBA00004196"/>
    </source>
</evidence>
<accession>A0A645AXU9</accession>
<comment type="subcellular location">
    <subcellularLocation>
        <location evidence="1">Cell envelope</location>
    </subcellularLocation>
</comment>
<evidence type="ECO:0000256" key="2">
    <source>
        <dbReference type="ARBA" id="ARBA00023054"/>
    </source>
</evidence>
<keyword evidence="2" id="KW-0175">Coiled coil</keyword>
<evidence type="ECO:0000259" key="3">
    <source>
        <dbReference type="Pfam" id="PF25990"/>
    </source>
</evidence>
<reference evidence="4" key="1">
    <citation type="submission" date="2019-08" db="EMBL/GenBank/DDBJ databases">
        <authorList>
            <person name="Kucharzyk K."/>
            <person name="Murdoch R.W."/>
            <person name="Higgins S."/>
            <person name="Loffler F."/>
        </authorList>
    </citation>
    <scope>NUCLEOTIDE SEQUENCE</scope>
</reference>
<dbReference type="Pfam" id="PF25990">
    <property type="entry name" value="Beta-barrel_YknX"/>
    <property type="match status" value="1"/>
</dbReference>
<proteinExistence type="predicted"/>
<name>A0A645AXU9_9ZZZZ</name>
<sequence>MGSFVQAGQVQIIVTDPAHLHVETTDLSERDVVNVKAGQAVTVTLKALNQQVKGKVTAVSSLADTLGGDVVYKAFIQLDELPEGALPGMTVTVQFAAD</sequence>
<dbReference type="GO" id="GO:0030313">
    <property type="term" value="C:cell envelope"/>
    <property type="evidence" value="ECO:0007669"/>
    <property type="project" value="UniProtKB-SubCell"/>
</dbReference>
<dbReference type="EMBL" id="VSSQ01016107">
    <property type="protein sequence ID" value="MPM57131.1"/>
    <property type="molecule type" value="Genomic_DNA"/>
</dbReference>
<feature type="domain" description="YknX-like beta-barrel" evidence="3">
    <location>
        <begin position="25"/>
        <end position="94"/>
    </location>
</feature>
<gene>
    <name evidence="4" type="ORF">SDC9_103952</name>
</gene>
<dbReference type="PANTHER" id="PTHR32347">
    <property type="entry name" value="EFFLUX SYSTEM COMPONENT YKNX-RELATED"/>
    <property type="match status" value="1"/>
</dbReference>
<dbReference type="AlphaFoldDB" id="A0A645AXU9"/>
<organism evidence="4">
    <name type="scientific">bioreactor metagenome</name>
    <dbReference type="NCBI Taxonomy" id="1076179"/>
    <lineage>
        <taxon>unclassified sequences</taxon>
        <taxon>metagenomes</taxon>
        <taxon>ecological metagenomes</taxon>
    </lineage>
</organism>
<evidence type="ECO:0000313" key="4">
    <source>
        <dbReference type="EMBL" id="MPM57131.1"/>
    </source>
</evidence>
<dbReference type="InterPro" id="IPR058636">
    <property type="entry name" value="Beta-barrel_YknX"/>
</dbReference>
<protein>
    <recommendedName>
        <fullName evidence="3">YknX-like beta-barrel domain-containing protein</fullName>
    </recommendedName>
</protein>
<dbReference type="Gene3D" id="2.40.30.170">
    <property type="match status" value="1"/>
</dbReference>
<dbReference type="InterPro" id="IPR050465">
    <property type="entry name" value="UPF0194_transport"/>
</dbReference>